<proteinExistence type="predicted"/>
<evidence type="ECO:0000256" key="1">
    <source>
        <dbReference type="SAM" id="Phobius"/>
    </source>
</evidence>
<organism evidence="2 3">
    <name type="scientific">Metallumcola ferriviriculae</name>
    <dbReference type="NCBI Taxonomy" id="3039180"/>
    <lineage>
        <taxon>Bacteria</taxon>
        <taxon>Bacillati</taxon>
        <taxon>Bacillota</taxon>
        <taxon>Clostridia</taxon>
        <taxon>Neomoorellales</taxon>
        <taxon>Desulfitibacteraceae</taxon>
        <taxon>Metallumcola</taxon>
    </lineage>
</organism>
<evidence type="ECO:0000313" key="2">
    <source>
        <dbReference type="EMBL" id="WRO20560.1"/>
    </source>
</evidence>
<feature type="transmembrane region" description="Helical" evidence="1">
    <location>
        <begin position="12"/>
        <end position="32"/>
    </location>
</feature>
<dbReference type="InterPro" id="IPR027981">
    <property type="entry name" value="DUF4446"/>
</dbReference>
<keyword evidence="1" id="KW-0812">Transmembrane</keyword>
<accession>A0ABZ1BAJ5</accession>
<dbReference type="RefSeq" id="WP_366923453.1">
    <property type="nucleotide sequence ID" value="NZ_CP121694.1"/>
</dbReference>
<dbReference type="EMBL" id="CP121694">
    <property type="protein sequence ID" value="WRO20560.1"/>
    <property type="molecule type" value="Genomic_DNA"/>
</dbReference>
<name>A0ABZ1BAJ5_9FIRM</name>
<gene>
    <name evidence="2" type="ORF">MFMK1_000342</name>
</gene>
<sequence length="162" mass="18338">MEQLLQQIGGTTAIVLSGLTAVLLLIVFLLWLKINAIGNKYYLFMKGSSRTSLEQRLIEYQEEMSDIRTQLGDISRRLAFVEQMQPGYMQKTGLIRYNAFDDVGSDLSFALALLNEHGDGFILSSLYARDETRIYAKPVEKGLSTYQLTEEEQSAIDKAQKE</sequence>
<protein>
    <submittedName>
        <fullName evidence="2">DUF4446 family protein</fullName>
    </submittedName>
</protein>
<keyword evidence="1" id="KW-0472">Membrane</keyword>
<keyword evidence="3" id="KW-1185">Reference proteome</keyword>
<dbReference type="Pfam" id="PF14584">
    <property type="entry name" value="DUF4446"/>
    <property type="match status" value="1"/>
</dbReference>
<reference evidence="2 3" key="1">
    <citation type="submission" date="2023-04" db="EMBL/GenBank/DDBJ databases">
        <authorList>
            <person name="Hsu D."/>
        </authorList>
    </citation>
    <scope>NUCLEOTIDE SEQUENCE [LARGE SCALE GENOMIC DNA]</scope>
    <source>
        <strain evidence="2 3">MK1</strain>
    </source>
</reference>
<keyword evidence="1" id="KW-1133">Transmembrane helix</keyword>
<evidence type="ECO:0000313" key="3">
    <source>
        <dbReference type="Proteomes" id="UP001329915"/>
    </source>
</evidence>
<dbReference type="Proteomes" id="UP001329915">
    <property type="component" value="Chromosome"/>
</dbReference>